<keyword evidence="7" id="KW-1185">Reference proteome</keyword>
<feature type="domain" description="Phosphatase 2A Regulatory Subunit A helical" evidence="5">
    <location>
        <begin position="185"/>
        <end position="276"/>
    </location>
</feature>
<dbReference type="GO" id="GO:0007094">
    <property type="term" value="P:mitotic spindle assembly checkpoint signaling"/>
    <property type="evidence" value="ECO:0007669"/>
    <property type="project" value="EnsemblFungi"/>
</dbReference>
<dbReference type="GO" id="GO:0005935">
    <property type="term" value="C:cellular bud neck"/>
    <property type="evidence" value="ECO:0007669"/>
    <property type="project" value="EnsemblFungi"/>
</dbReference>
<dbReference type="STRING" id="1163406.A0A0L0NEX1"/>
<dbReference type="OrthoDB" id="340346at2759"/>
<feature type="repeat" description="HEAT" evidence="3">
    <location>
        <begin position="449"/>
        <end position="487"/>
    </location>
</feature>
<reference evidence="6 7" key="1">
    <citation type="journal article" date="2015" name="BMC Genomics">
        <title>The genome of the truffle-parasite Tolypocladium ophioglossoides and the evolution of antifungal peptaibiotics.</title>
        <authorList>
            <person name="Quandt C.A."/>
            <person name="Bushley K.E."/>
            <person name="Spatafora J.W."/>
        </authorList>
    </citation>
    <scope>NUCLEOTIDE SEQUENCE [LARGE SCALE GENOMIC DNA]</scope>
    <source>
        <strain evidence="6 7">CBS 100239</strain>
    </source>
</reference>
<dbReference type="InterPro" id="IPR054573">
    <property type="entry name" value="PP2A/SF3B1-like_HEAT"/>
</dbReference>
<dbReference type="GO" id="GO:0030952">
    <property type="term" value="P:establishment or maintenance of cytoskeleton polarity"/>
    <property type="evidence" value="ECO:0007669"/>
    <property type="project" value="EnsemblFungi"/>
</dbReference>
<dbReference type="Pfam" id="PF22956">
    <property type="entry name" value="VPS15-like_hel"/>
    <property type="match status" value="1"/>
</dbReference>
<evidence type="ECO:0000256" key="2">
    <source>
        <dbReference type="ARBA" id="ARBA00038332"/>
    </source>
</evidence>
<comment type="caution">
    <text evidence="6">The sequence shown here is derived from an EMBL/GenBank/DDBJ whole genome shotgun (WGS) entry which is preliminary data.</text>
</comment>
<dbReference type="AlphaFoldDB" id="A0A0L0NEX1"/>
<feature type="repeat" description="HEAT" evidence="3">
    <location>
        <begin position="211"/>
        <end position="249"/>
    </location>
</feature>
<dbReference type="Gene3D" id="1.25.10.10">
    <property type="entry name" value="Leucine-rich Repeat Variant"/>
    <property type="match status" value="1"/>
</dbReference>
<feature type="domain" description="Phosphatase PP2A regulatory subunit A/Splicing factor 3B subunit 1-like HEAT repeat" evidence="4">
    <location>
        <begin position="306"/>
        <end position="382"/>
    </location>
</feature>
<dbReference type="GO" id="GO:0005634">
    <property type="term" value="C:nucleus"/>
    <property type="evidence" value="ECO:0007669"/>
    <property type="project" value="EnsemblFungi"/>
</dbReference>
<dbReference type="PANTHER" id="PTHR10648">
    <property type="entry name" value="SERINE/THREONINE-PROTEIN PHOSPHATASE PP2A 65 KDA REGULATORY SUBUNIT"/>
    <property type="match status" value="1"/>
</dbReference>
<dbReference type="GO" id="GO:0006417">
    <property type="term" value="P:regulation of translation"/>
    <property type="evidence" value="ECO:0007669"/>
    <property type="project" value="EnsemblFungi"/>
</dbReference>
<dbReference type="GO" id="GO:0005934">
    <property type="term" value="C:cellular bud tip"/>
    <property type="evidence" value="ECO:0007669"/>
    <property type="project" value="EnsemblFungi"/>
</dbReference>
<gene>
    <name evidence="6" type="ORF">TOPH_02503</name>
</gene>
<accession>A0A0L0NEX1</accession>
<dbReference type="SUPFAM" id="SSF48371">
    <property type="entry name" value="ARM repeat"/>
    <property type="match status" value="1"/>
</dbReference>
<dbReference type="GO" id="GO:0043332">
    <property type="term" value="C:mating projection tip"/>
    <property type="evidence" value="ECO:0007669"/>
    <property type="project" value="EnsemblFungi"/>
</dbReference>
<dbReference type="InterPro" id="IPR055231">
    <property type="entry name" value="2AA_helical"/>
</dbReference>
<evidence type="ECO:0000259" key="5">
    <source>
        <dbReference type="Pfam" id="PF22956"/>
    </source>
</evidence>
<evidence type="ECO:0000313" key="6">
    <source>
        <dbReference type="EMBL" id="KND92608.1"/>
    </source>
</evidence>
<dbReference type="Pfam" id="PF22646">
    <property type="entry name" value="PPP2R1A-like_HEAT"/>
    <property type="match status" value="1"/>
</dbReference>
<proteinExistence type="inferred from homology"/>
<dbReference type="InterPro" id="IPR011989">
    <property type="entry name" value="ARM-like"/>
</dbReference>
<dbReference type="GO" id="GO:0005829">
    <property type="term" value="C:cytosol"/>
    <property type="evidence" value="ECO:0007669"/>
    <property type="project" value="TreeGrafter"/>
</dbReference>
<dbReference type="PANTHER" id="PTHR10648:SF4">
    <property type="entry name" value="PROTEIN PHOSPHATASE 2 (FORMERLY 2A), REGULATORY SUBUNIT A, BETA ISOFORM-RELATED"/>
    <property type="match status" value="1"/>
</dbReference>
<dbReference type="FunFam" id="1.25.10.10:FF:000062">
    <property type="entry name" value="Serine/threonine-protein phosphatase 2A regulatory subunit A alpha isoform"/>
    <property type="match status" value="1"/>
</dbReference>
<dbReference type="GO" id="GO:0090443">
    <property type="term" value="C:FAR/SIN/STRIPAK complex"/>
    <property type="evidence" value="ECO:0007669"/>
    <property type="project" value="EnsemblFungi"/>
</dbReference>
<protein>
    <submittedName>
        <fullName evidence="6">Protein phosphatase PP2A regulatory subunit A</fullName>
    </submittedName>
</protein>
<feature type="repeat" description="HEAT" evidence="3">
    <location>
        <begin position="312"/>
        <end position="350"/>
    </location>
</feature>
<dbReference type="GO" id="GO:0019888">
    <property type="term" value="F:protein phosphatase regulator activity"/>
    <property type="evidence" value="ECO:0007669"/>
    <property type="project" value="TreeGrafter"/>
</dbReference>
<dbReference type="InterPro" id="IPR051023">
    <property type="entry name" value="PP2A_Regulatory_Subunit_A"/>
</dbReference>
<feature type="repeat" description="HEAT" evidence="3">
    <location>
        <begin position="410"/>
        <end position="448"/>
    </location>
</feature>
<dbReference type="GO" id="GO:0000159">
    <property type="term" value="C:protein phosphatase type 2A complex"/>
    <property type="evidence" value="ECO:0007669"/>
    <property type="project" value="EnsemblFungi"/>
</dbReference>
<keyword evidence="1" id="KW-0677">Repeat</keyword>
<comment type="similarity">
    <text evidence="2">Belongs to the phosphatase 2A regulatory subunit A family.</text>
</comment>
<dbReference type="GO" id="GO:0031030">
    <property type="term" value="P:negative regulation of septation initiation signaling"/>
    <property type="evidence" value="ECO:0007669"/>
    <property type="project" value="EnsemblFungi"/>
</dbReference>
<evidence type="ECO:0000259" key="4">
    <source>
        <dbReference type="Pfam" id="PF22646"/>
    </source>
</evidence>
<evidence type="ECO:0000313" key="7">
    <source>
        <dbReference type="Proteomes" id="UP000036947"/>
    </source>
</evidence>
<dbReference type="PROSITE" id="PS50077">
    <property type="entry name" value="HEAT_REPEAT"/>
    <property type="match status" value="6"/>
</dbReference>
<dbReference type="InterPro" id="IPR016024">
    <property type="entry name" value="ARM-type_fold"/>
</dbReference>
<dbReference type="GO" id="GO:0000775">
    <property type="term" value="C:chromosome, centromeric region"/>
    <property type="evidence" value="ECO:0007669"/>
    <property type="project" value="EnsemblFungi"/>
</dbReference>
<feature type="repeat" description="HEAT" evidence="3">
    <location>
        <begin position="569"/>
        <end position="601"/>
    </location>
</feature>
<dbReference type="InterPro" id="IPR021133">
    <property type="entry name" value="HEAT_type_2"/>
</dbReference>
<dbReference type="Proteomes" id="UP000036947">
    <property type="component" value="Unassembled WGS sequence"/>
</dbReference>
<dbReference type="EMBL" id="LFRF01000005">
    <property type="protein sequence ID" value="KND92608.1"/>
    <property type="molecule type" value="Genomic_DNA"/>
</dbReference>
<dbReference type="GO" id="GO:0004722">
    <property type="term" value="F:protein serine/threonine phosphatase activity"/>
    <property type="evidence" value="ECO:0007669"/>
    <property type="project" value="EnsemblFungi"/>
</dbReference>
<name>A0A0L0NEX1_TOLOC</name>
<dbReference type="GO" id="GO:1990813">
    <property type="term" value="P:meiotic centromeric cohesion protection in anaphase I"/>
    <property type="evidence" value="ECO:0007669"/>
    <property type="project" value="EnsemblFungi"/>
</dbReference>
<evidence type="ECO:0000256" key="3">
    <source>
        <dbReference type="PROSITE-ProRule" id="PRU00103"/>
    </source>
</evidence>
<feature type="repeat" description="HEAT" evidence="3">
    <location>
        <begin position="351"/>
        <end position="389"/>
    </location>
</feature>
<organism evidence="6 7">
    <name type="scientific">Tolypocladium ophioglossoides (strain CBS 100239)</name>
    <name type="common">Snaketongue truffleclub</name>
    <name type="synonym">Elaphocordyceps ophioglossoides</name>
    <dbReference type="NCBI Taxonomy" id="1163406"/>
    <lineage>
        <taxon>Eukaryota</taxon>
        <taxon>Fungi</taxon>
        <taxon>Dikarya</taxon>
        <taxon>Ascomycota</taxon>
        <taxon>Pezizomycotina</taxon>
        <taxon>Sordariomycetes</taxon>
        <taxon>Hypocreomycetidae</taxon>
        <taxon>Hypocreales</taxon>
        <taxon>Ophiocordycipitaceae</taxon>
        <taxon>Tolypocladium</taxon>
    </lineage>
</organism>
<dbReference type="GO" id="GO:0110085">
    <property type="term" value="C:mitotic actomyosin contractile ring"/>
    <property type="evidence" value="ECO:0007669"/>
    <property type="project" value="EnsemblFungi"/>
</dbReference>
<evidence type="ECO:0000256" key="1">
    <source>
        <dbReference type="ARBA" id="ARBA00022737"/>
    </source>
</evidence>
<sequence>MADAPNTNDELYPIVVLIDELKHDDVLLRLNAIHRLSTIALALGAERTREELIPFLDESVEDEDEVLVALSEELGSFIEYVGGSQWGHVLLSPLENLAAIEEPVVYMLLTLDKAVESLNKICESLSSQQVEEYFIPLTIRLSKADWFTSKVSGCGLFTTPYKKVSPPVQEQLRQQFGLLVHDETPMVRRQAATNLAKFVKEMPAAIVIDEMIPLFQHLVQDDQDSVRLLTVEILISIAEVVPKEQQSSHGVLLTSLRNLIEDKSWRVRYMIADRFEKVRVDHAKLPWPDAYLANLALQIAKAVDEEVVSRDLVPAFVKLLKDNEAEVRTAIAGQIPGFCALVDRTTLLNDIMGSIEDLVSDTSQHVRAALGTQISGLAPILGKQEYAPLAANSIVAPKAYIFCHRTIHHLLPMFLQMLKDEFPEVRLHIISKLQLVNQVIGIDLLSQSLLRAIVQLAEDKQWRVRLAIIEYIPLLASQLGVKFFDEKLSDLCMGWLGDTVFSIREAATHNLKKLTEVFGVEWASSQIIPKVMGMGSHPNYLYRMTTCFAISGGQTLATVVSMDVIAKSILPMLDKMVDDDIPNIRFNVAKTYSVLINALRRLPDEGTLYSLEKDGAEIAPSPRGSELILQRIMPNLSKLQKDDDVDVRYFATTAAVEATGSATGGEPMSTSP</sequence>
<dbReference type="GO" id="GO:0005816">
    <property type="term" value="C:spindle pole body"/>
    <property type="evidence" value="ECO:0007669"/>
    <property type="project" value="EnsemblFungi"/>
</dbReference>